<dbReference type="GO" id="GO:0003676">
    <property type="term" value="F:nucleic acid binding"/>
    <property type="evidence" value="ECO:0007669"/>
    <property type="project" value="InterPro"/>
</dbReference>
<dbReference type="AlphaFoldDB" id="A0A9D1DYG5"/>
<dbReference type="InterPro" id="IPR051274">
    <property type="entry name" value="3-5_Exoribonuclease"/>
</dbReference>
<dbReference type="PANTHER" id="PTHR23044:SF61">
    <property type="entry name" value="3'-5' EXORIBONUCLEASE 1-RELATED"/>
    <property type="match status" value="1"/>
</dbReference>
<evidence type="ECO:0000256" key="4">
    <source>
        <dbReference type="SAM" id="MobiDB-lite"/>
    </source>
</evidence>
<dbReference type="InterPro" id="IPR047201">
    <property type="entry name" value="ERI-1_3'hExo-like"/>
</dbReference>
<reference evidence="6" key="1">
    <citation type="submission" date="2020-10" db="EMBL/GenBank/DDBJ databases">
        <authorList>
            <person name="Gilroy R."/>
        </authorList>
    </citation>
    <scope>NUCLEOTIDE SEQUENCE</scope>
    <source>
        <strain evidence="6">CHK189-12415</strain>
    </source>
</reference>
<dbReference type="Gene3D" id="3.30.420.10">
    <property type="entry name" value="Ribonuclease H-like superfamily/Ribonuclease H"/>
    <property type="match status" value="1"/>
</dbReference>
<protein>
    <submittedName>
        <fullName evidence="6">Exonuclease domain-containing protein</fullName>
    </submittedName>
</protein>
<dbReference type="PANTHER" id="PTHR23044">
    <property type="entry name" value="3'-5' EXONUCLEASE ERI1-RELATED"/>
    <property type="match status" value="1"/>
</dbReference>
<comment type="caution">
    <text evidence="6">The sequence shown here is derived from an EMBL/GenBank/DDBJ whole genome shotgun (WGS) entry which is preliminary data.</text>
</comment>
<evidence type="ECO:0000259" key="5">
    <source>
        <dbReference type="SMART" id="SM00479"/>
    </source>
</evidence>
<accession>A0A9D1DYG5</accession>
<evidence type="ECO:0000313" key="6">
    <source>
        <dbReference type="EMBL" id="HIR61278.1"/>
    </source>
</evidence>
<name>A0A9D1DYG5_9FIRM</name>
<dbReference type="Pfam" id="PF00929">
    <property type="entry name" value="RNase_T"/>
    <property type="match status" value="1"/>
</dbReference>
<proteinExistence type="predicted"/>
<sequence length="238" mass="26964">MQHIFLDFEMNPIPRENREAREIVLGEIIQIGAVKLNEDYQLTDRFSLNVKPEYSPVMPHITQLTGIRQEDVENAPLLKEAIGIFTDWILKGSDTGDGKTRIYAWSNSDWKQFSGECRLKHLEIPKCFNRWMDFQRVYTRLMGLSRRNPLSLTNALGASSGSFSGSQHSAMVDAENSASLLTLVKDPEAFAERTKVVRQLMGKEPEPAGATLGDLFDLSKIPERKPRVKSAGKKKKKR</sequence>
<evidence type="ECO:0000256" key="2">
    <source>
        <dbReference type="ARBA" id="ARBA00022801"/>
    </source>
</evidence>
<dbReference type="InterPro" id="IPR013520">
    <property type="entry name" value="Ribonucl_H"/>
</dbReference>
<dbReference type="CDD" id="cd06133">
    <property type="entry name" value="ERI-1_3'hExo_like"/>
    <property type="match status" value="1"/>
</dbReference>
<dbReference type="SMART" id="SM00479">
    <property type="entry name" value="EXOIII"/>
    <property type="match status" value="1"/>
</dbReference>
<dbReference type="EMBL" id="DVHA01000216">
    <property type="protein sequence ID" value="HIR61278.1"/>
    <property type="molecule type" value="Genomic_DNA"/>
</dbReference>
<dbReference type="InterPro" id="IPR012337">
    <property type="entry name" value="RNaseH-like_sf"/>
</dbReference>
<keyword evidence="3 6" id="KW-0269">Exonuclease</keyword>
<dbReference type="SUPFAM" id="SSF53098">
    <property type="entry name" value="Ribonuclease H-like"/>
    <property type="match status" value="1"/>
</dbReference>
<evidence type="ECO:0000256" key="3">
    <source>
        <dbReference type="ARBA" id="ARBA00022839"/>
    </source>
</evidence>
<evidence type="ECO:0000256" key="1">
    <source>
        <dbReference type="ARBA" id="ARBA00022722"/>
    </source>
</evidence>
<feature type="domain" description="Exonuclease" evidence="5">
    <location>
        <begin position="2"/>
        <end position="190"/>
    </location>
</feature>
<keyword evidence="2" id="KW-0378">Hydrolase</keyword>
<organism evidence="6 7">
    <name type="scientific">Candidatus Faecivivens stercoravium</name>
    <dbReference type="NCBI Taxonomy" id="2840803"/>
    <lineage>
        <taxon>Bacteria</taxon>
        <taxon>Bacillati</taxon>
        <taxon>Bacillota</taxon>
        <taxon>Clostridia</taxon>
        <taxon>Eubacteriales</taxon>
        <taxon>Oscillospiraceae</taxon>
        <taxon>Oscillospiraceae incertae sedis</taxon>
        <taxon>Candidatus Faecivivens</taxon>
    </lineage>
</organism>
<gene>
    <name evidence="6" type="ORF">IAB37_06880</name>
</gene>
<dbReference type="Proteomes" id="UP000824241">
    <property type="component" value="Unassembled WGS sequence"/>
</dbReference>
<feature type="compositionally biased region" description="Basic residues" evidence="4">
    <location>
        <begin position="226"/>
        <end position="238"/>
    </location>
</feature>
<keyword evidence="1" id="KW-0540">Nuclease</keyword>
<dbReference type="GO" id="GO:0000175">
    <property type="term" value="F:3'-5'-RNA exonuclease activity"/>
    <property type="evidence" value="ECO:0007669"/>
    <property type="project" value="InterPro"/>
</dbReference>
<feature type="region of interest" description="Disordered" evidence="4">
    <location>
        <begin position="204"/>
        <end position="238"/>
    </location>
</feature>
<evidence type="ECO:0000313" key="7">
    <source>
        <dbReference type="Proteomes" id="UP000824241"/>
    </source>
</evidence>
<dbReference type="InterPro" id="IPR036397">
    <property type="entry name" value="RNaseH_sf"/>
</dbReference>
<reference evidence="6" key="2">
    <citation type="journal article" date="2021" name="PeerJ">
        <title>Extensive microbial diversity within the chicken gut microbiome revealed by metagenomics and culture.</title>
        <authorList>
            <person name="Gilroy R."/>
            <person name="Ravi A."/>
            <person name="Getino M."/>
            <person name="Pursley I."/>
            <person name="Horton D.L."/>
            <person name="Alikhan N.F."/>
            <person name="Baker D."/>
            <person name="Gharbi K."/>
            <person name="Hall N."/>
            <person name="Watson M."/>
            <person name="Adriaenssens E.M."/>
            <person name="Foster-Nyarko E."/>
            <person name="Jarju S."/>
            <person name="Secka A."/>
            <person name="Antonio M."/>
            <person name="Oren A."/>
            <person name="Chaudhuri R.R."/>
            <person name="La Ragione R."/>
            <person name="Hildebrand F."/>
            <person name="Pallen M.J."/>
        </authorList>
    </citation>
    <scope>NUCLEOTIDE SEQUENCE</scope>
    <source>
        <strain evidence="6">CHK189-12415</strain>
    </source>
</reference>